<dbReference type="PANTHER" id="PTHR43798">
    <property type="entry name" value="MONOACYLGLYCEROL LIPASE"/>
    <property type="match status" value="1"/>
</dbReference>
<gene>
    <name evidence="3" type="ORF">E0H73_03895</name>
</gene>
<accession>A0A4R0L583</accession>
<sequence length="275" mass="29987">MSVVEHVVLIHGTWGRGSSFREARAAFEARGFVVHTPTLRHHELPLQEGSAQIATLSLTDYADDLVEVCESLESPPLIVGHSLGGLLAQLVAARTPHAGLIGVCPAPAAGIFAMYPSMSRLFLSHYLQPRPWAKPLRPTWEKFQVGGRITQTLEDSRARYKDLVCESGRAYCEMAFPQLDRSKASRVDYAAITGPVLIFGGAQDLTVVPAVCRTTASKYPNATYQEIPNADHMLLFGDILQTTMTHIDTWLATNNLTSPEPTHTPPPPAPSPPND</sequence>
<dbReference type="RefSeq" id="WP_131351298.1">
    <property type="nucleotide sequence ID" value="NZ_SJKB01000001.1"/>
</dbReference>
<evidence type="ECO:0000313" key="4">
    <source>
        <dbReference type="Proteomes" id="UP000291144"/>
    </source>
</evidence>
<feature type="region of interest" description="Disordered" evidence="1">
    <location>
        <begin position="254"/>
        <end position="275"/>
    </location>
</feature>
<dbReference type="GO" id="GO:0016020">
    <property type="term" value="C:membrane"/>
    <property type="evidence" value="ECO:0007669"/>
    <property type="project" value="TreeGrafter"/>
</dbReference>
<dbReference type="PANTHER" id="PTHR43798:SF33">
    <property type="entry name" value="HYDROLASE, PUTATIVE (AFU_ORTHOLOGUE AFUA_2G14860)-RELATED"/>
    <property type="match status" value="1"/>
</dbReference>
<evidence type="ECO:0000256" key="1">
    <source>
        <dbReference type="SAM" id="MobiDB-lite"/>
    </source>
</evidence>
<dbReference type="Pfam" id="PF12697">
    <property type="entry name" value="Abhydrolase_6"/>
    <property type="match status" value="1"/>
</dbReference>
<dbReference type="InterPro" id="IPR000073">
    <property type="entry name" value="AB_hydrolase_1"/>
</dbReference>
<keyword evidence="4" id="KW-1185">Reference proteome</keyword>
<keyword evidence="3" id="KW-0378">Hydrolase</keyword>
<name>A0A4R0L583_9ACTN</name>
<dbReference type="SUPFAM" id="SSF53474">
    <property type="entry name" value="alpha/beta-Hydrolases"/>
    <property type="match status" value="1"/>
</dbReference>
<dbReference type="Proteomes" id="UP000291144">
    <property type="component" value="Unassembled WGS sequence"/>
</dbReference>
<protein>
    <submittedName>
        <fullName evidence="3">Alpha/beta hydrolase</fullName>
    </submittedName>
</protein>
<proteinExistence type="predicted"/>
<dbReference type="EMBL" id="SJKB01000001">
    <property type="protein sequence ID" value="TCC66068.1"/>
    <property type="molecule type" value="Genomic_DNA"/>
</dbReference>
<dbReference type="InterPro" id="IPR029058">
    <property type="entry name" value="AB_hydrolase_fold"/>
</dbReference>
<dbReference type="Gene3D" id="3.40.50.1820">
    <property type="entry name" value="alpha/beta hydrolase"/>
    <property type="match status" value="1"/>
</dbReference>
<dbReference type="InterPro" id="IPR050266">
    <property type="entry name" value="AB_hydrolase_sf"/>
</dbReference>
<evidence type="ECO:0000259" key="2">
    <source>
        <dbReference type="Pfam" id="PF12697"/>
    </source>
</evidence>
<dbReference type="OrthoDB" id="3810256at2"/>
<reference evidence="3 4" key="1">
    <citation type="submission" date="2019-02" db="EMBL/GenBank/DDBJ databases">
        <title>Kribbella capetownensis sp. nov. and Kribbella speibonae sp. nov., isolated from soil.</title>
        <authorList>
            <person name="Curtis S.M."/>
            <person name="Norton I."/>
            <person name="Everest G.J."/>
            <person name="Meyers P.R."/>
        </authorList>
    </citation>
    <scope>NUCLEOTIDE SEQUENCE [LARGE SCALE GENOMIC DNA]</scope>
    <source>
        <strain evidence="3 4">NRRL B-24813</strain>
    </source>
</reference>
<dbReference type="AlphaFoldDB" id="A0A4R0L583"/>
<feature type="compositionally biased region" description="Pro residues" evidence="1">
    <location>
        <begin position="262"/>
        <end position="275"/>
    </location>
</feature>
<organism evidence="3 4">
    <name type="scientific">Kribbella pittospori</name>
    <dbReference type="NCBI Taxonomy" id="722689"/>
    <lineage>
        <taxon>Bacteria</taxon>
        <taxon>Bacillati</taxon>
        <taxon>Actinomycetota</taxon>
        <taxon>Actinomycetes</taxon>
        <taxon>Propionibacteriales</taxon>
        <taxon>Kribbellaceae</taxon>
        <taxon>Kribbella</taxon>
    </lineage>
</organism>
<evidence type="ECO:0000313" key="3">
    <source>
        <dbReference type="EMBL" id="TCC66068.1"/>
    </source>
</evidence>
<dbReference type="GO" id="GO:0016787">
    <property type="term" value="F:hydrolase activity"/>
    <property type="evidence" value="ECO:0007669"/>
    <property type="project" value="UniProtKB-KW"/>
</dbReference>
<comment type="caution">
    <text evidence="3">The sequence shown here is derived from an EMBL/GenBank/DDBJ whole genome shotgun (WGS) entry which is preliminary data.</text>
</comment>
<feature type="domain" description="AB hydrolase-1" evidence="2">
    <location>
        <begin position="7"/>
        <end position="236"/>
    </location>
</feature>